<comment type="similarity">
    <text evidence="2">Belongs to the AzlC family.</text>
</comment>
<feature type="transmembrane region" description="Helical" evidence="8">
    <location>
        <begin position="171"/>
        <end position="189"/>
    </location>
</feature>
<reference evidence="9 10" key="1">
    <citation type="submission" date="2020-08" db="EMBL/GenBank/DDBJ databases">
        <title>Genomic Encyclopedia of Type Strains, Phase IV (KMG-IV): sequencing the most valuable type-strain genomes for metagenomic binning, comparative biology and taxonomic classification.</title>
        <authorList>
            <person name="Goeker M."/>
        </authorList>
    </citation>
    <scope>NUCLEOTIDE SEQUENCE [LARGE SCALE GENOMIC DNA]</scope>
    <source>
        <strain evidence="9 10">DSM 101465</strain>
    </source>
</reference>
<dbReference type="EMBL" id="JACHEH010000003">
    <property type="protein sequence ID" value="MBB6168123.1"/>
    <property type="molecule type" value="Genomic_DNA"/>
</dbReference>
<comment type="caution">
    <text evidence="9">The sequence shown here is derived from an EMBL/GenBank/DDBJ whole genome shotgun (WGS) entry which is preliminary data.</text>
</comment>
<keyword evidence="5 8" id="KW-0812">Transmembrane</keyword>
<feature type="transmembrane region" description="Helical" evidence="8">
    <location>
        <begin position="50"/>
        <end position="68"/>
    </location>
</feature>
<dbReference type="GO" id="GO:0005886">
    <property type="term" value="C:plasma membrane"/>
    <property type="evidence" value="ECO:0007669"/>
    <property type="project" value="UniProtKB-SubCell"/>
</dbReference>
<sequence length="243" mass="24832">MNKPLAPSAPLDMPRERAAGVRDIMPVMVAAAPIGLLFGALCAGKGLSPAEACLMSVLVFAGGAQFAALELWTWPVPVATLVFSTLLINARHILMGASLAPKMRSFSLGQKLAGFYFLTDESWALAERRAKEQPLTPAYWFAVAGLLPLSWVGSTVAGAILGSFLGDPSRIGADFAFTALFIGLVAGFWNGRVSAAAIGASAAASAAIYLAFGPPWHVAAGALSGIAAAYVAAPAGTNAAEAA</sequence>
<evidence type="ECO:0000256" key="2">
    <source>
        <dbReference type="ARBA" id="ARBA00010735"/>
    </source>
</evidence>
<evidence type="ECO:0000256" key="7">
    <source>
        <dbReference type="ARBA" id="ARBA00023136"/>
    </source>
</evidence>
<dbReference type="Pfam" id="PF03591">
    <property type="entry name" value="AzlC"/>
    <property type="match status" value="1"/>
</dbReference>
<dbReference type="AlphaFoldDB" id="A0A841KFD0"/>
<keyword evidence="6 8" id="KW-1133">Transmembrane helix</keyword>
<keyword evidence="10" id="KW-1185">Reference proteome</keyword>
<evidence type="ECO:0000313" key="9">
    <source>
        <dbReference type="EMBL" id="MBB6168123.1"/>
    </source>
</evidence>
<protein>
    <submittedName>
        <fullName evidence="9">4-azaleucine resistance transporter AzlC</fullName>
    </submittedName>
</protein>
<evidence type="ECO:0000256" key="8">
    <source>
        <dbReference type="SAM" id="Phobius"/>
    </source>
</evidence>
<dbReference type="RefSeq" id="WP_183334241.1">
    <property type="nucleotide sequence ID" value="NZ_BMHX01000003.1"/>
</dbReference>
<dbReference type="PANTHER" id="PTHR34979">
    <property type="entry name" value="INNER MEMBRANE PROTEIN YGAZ"/>
    <property type="match status" value="1"/>
</dbReference>
<accession>A0A841KFD0</accession>
<comment type="subcellular location">
    <subcellularLocation>
        <location evidence="1">Cell membrane</location>
        <topology evidence="1">Multi-pass membrane protein</topology>
    </subcellularLocation>
</comment>
<evidence type="ECO:0000256" key="3">
    <source>
        <dbReference type="ARBA" id="ARBA00022448"/>
    </source>
</evidence>
<feature type="transmembrane region" description="Helical" evidence="8">
    <location>
        <begin position="138"/>
        <end position="165"/>
    </location>
</feature>
<name>A0A841KFD0_9HYPH</name>
<keyword evidence="7 8" id="KW-0472">Membrane</keyword>
<evidence type="ECO:0000256" key="4">
    <source>
        <dbReference type="ARBA" id="ARBA00022475"/>
    </source>
</evidence>
<dbReference type="PANTHER" id="PTHR34979:SF1">
    <property type="entry name" value="INNER MEMBRANE PROTEIN YGAZ"/>
    <property type="match status" value="1"/>
</dbReference>
<keyword evidence="4" id="KW-1003">Cell membrane</keyword>
<feature type="transmembrane region" description="Helical" evidence="8">
    <location>
        <begin position="24"/>
        <end position="43"/>
    </location>
</feature>
<dbReference type="GO" id="GO:1903785">
    <property type="term" value="P:L-valine transmembrane transport"/>
    <property type="evidence" value="ECO:0007669"/>
    <property type="project" value="TreeGrafter"/>
</dbReference>
<evidence type="ECO:0000256" key="5">
    <source>
        <dbReference type="ARBA" id="ARBA00022692"/>
    </source>
</evidence>
<organism evidence="9 10">
    <name type="scientific">Chelatococcus composti</name>
    <dbReference type="NCBI Taxonomy" id="1743235"/>
    <lineage>
        <taxon>Bacteria</taxon>
        <taxon>Pseudomonadati</taxon>
        <taxon>Pseudomonadota</taxon>
        <taxon>Alphaproteobacteria</taxon>
        <taxon>Hyphomicrobiales</taxon>
        <taxon>Chelatococcaceae</taxon>
        <taxon>Chelatococcus</taxon>
    </lineage>
</organism>
<feature type="transmembrane region" description="Helical" evidence="8">
    <location>
        <begin position="74"/>
        <end position="94"/>
    </location>
</feature>
<evidence type="ECO:0000313" key="10">
    <source>
        <dbReference type="Proteomes" id="UP000588017"/>
    </source>
</evidence>
<gene>
    <name evidence="9" type="ORF">HNQ73_001746</name>
</gene>
<dbReference type="Proteomes" id="UP000588017">
    <property type="component" value="Unassembled WGS sequence"/>
</dbReference>
<evidence type="ECO:0000256" key="6">
    <source>
        <dbReference type="ARBA" id="ARBA00022989"/>
    </source>
</evidence>
<evidence type="ECO:0000256" key="1">
    <source>
        <dbReference type="ARBA" id="ARBA00004651"/>
    </source>
</evidence>
<proteinExistence type="inferred from homology"/>
<keyword evidence="3" id="KW-0813">Transport</keyword>
<dbReference type="InterPro" id="IPR011606">
    <property type="entry name" value="Brnchd-chn_aa_trnsp_permease"/>
</dbReference>